<keyword evidence="2" id="KW-1185">Reference proteome</keyword>
<dbReference type="EMBL" id="JAWDGP010000445">
    <property type="protein sequence ID" value="KAK3800543.1"/>
    <property type="molecule type" value="Genomic_DNA"/>
</dbReference>
<organism evidence="1 2">
    <name type="scientific">Elysia crispata</name>
    <name type="common">lettuce slug</name>
    <dbReference type="NCBI Taxonomy" id="231223"/>
    <lineage>
        <taxon>Eukaryota</taxon>
        <taxon>Metazoa</taxon>
        <taxon>Spiralia</taxon>
        <taxon>Lophotrochozoa</taxon>
        <taxon>Mollusca</taxon>
        <taxon>Gastropoda</taxon>
        <taxon>Heterobranchia</taxon>
        <taxon>Euthyneura</taxon>
        <taxon>Panpulmonata</taxon>
        <taxon>Sacoglossa</taxon>
        <taxon>Placobranchoidea</taxon>
        <taxon>Plakobranchidae</taxon>
        <taxon>Elysia</taxon>
    </lineage>
</organism>
<protein>
    <submittedName>
        <fullName evidence="1">Uncharacterized protein</fullName>
    </submittedName>
</protein>
<dbReference type="Proteomes" id="UP001283361">
    <property type="component" value="Unassembled WGS sequence"/>
</dbReference>
<evidence type="ECO:0000313" key="1">
    <source>
        <dbReference type="EMBL" id="KAK3800543.1"/>
    </source>
</evidence>
<name>A0AAE1B6I8_9GAST</name>
<reference evidence="1" key="1">
    <citation type="journal article" date="2023" name="G3 (Bethesda)">
        <title>A reference genome for the long-term kleptoplast-retaining sea slug Elysia crispata morphotype clarki.</title>
        <authorList>
            <person name="Eastman K.E."/>
            <person name="Pendleton A.L."/>
            <person name="Shaikh M.A."/>
            <person name="Suttiyut T."/>
            <person name="Ogas R."/>
            <person name="Tomko P."/>
            <person name="Gavelis G."/>
            <person name="Widhalm J.R."/>
            <person name="Wisecaver J.H."/>
        </authorList>
    </citation>
    <scope>NUCLEOTIDE SEQUENCE</scope>
    <source>
        <strain evidence="1">ECLA1</strain>
    </source>
</reference>
<evidence type="ECO:0000313" key="2">
    <source>
        <dbReference type="Proteomes" id="UP001283361"/>
    </source>
</evidence>
<sequence>MGQGITADGQRVSVAVVTHWPVVSGAANQAGTKPGLNRPDEERLVSAGVTASEKWLEPSFWGRWFPDQGNSRDKIANELSFVMGSEKTSNEVKEKSETVQVVVVGESCQGLVVQVKQELKKTKDIARRCT</sequence>
<comment type="caution">
    <text evidence="1">The sequence shown here is derived from an EMBL/GenBank/DDBJ whole genome shotgun (WGS) entry which is preliminary data.</text>
</comment>
<gene>
    <name evidence="1" type="ORF">RRG08_013385</name>
</gene>
<accession>A0AAE1B6I8</accession>
<proteinExistence type="predicted"/>
<dbReference type="AlphaFoldDB" id="A0AAE1B6I8"/>